<dbReference type="FunFam" id="3.30.450.20:FF:000069">
    <property type="entry name" value="Aryl hydrocarbon receptor"/>
    <property type="match status" value="1"/>
</dbReference>
<dbReference type="InterPro" id="IPR000014">
    <property type="entry name" value="PAS"/>
</dbReference>
<sequence length="278" mass="31485">MKWIFINFCLVPNTFILSYRWVGKGDAIAPIRPSLTGNGAVHRMAMSAISRGRIALNGFLLILTCDGEVFFATHSIESYLGFHQEESKLHAKRVFIVFTVRFRCLLDNTSGFLRLDIRGRVKILHGQNRKTEEPPLALFALCTPFGPPSLLEVPQKDVMFKSKHKLDLALVSMDQRGKMLLGYSDAELANLGGYDLVHYDDLAYVASAHQELLKTGASGMIAYRFQKKDGGWQWLQTSSRLVYKNSKPDFVISTHRPLMQVSRTEQFDLPSDQLFPKK</sequence>
<dbReference type="PANTHER" id="PTHR10649:SF12">
    <property type="entry name" value="SPINELESS, ISOFORM C"/>
    <property type="match status" value="1"/>
</dbReference>
<dbReference type="GO" id="GO:0000976">
    <property type="term" value="F:transcription cis-regulatory region binding"/>
    <property type="evidence" value="ECO:0007669"/>
    <property type="project" value="TreeGrafter"/>
</dbReference>
<dbReference type="EMBL" id="KQ435753">
    <property type="protein sequence ID" value="KOX76141.1"/>
    <property type="molecule type" value="Genomic_DNA"/>
</dbReference>
<evidence type="ECO:0000256" key="5">
    <source>
        <dbReference type="ARBA" id="ARBA00023163"/>
    </source>
</evidence>
<feature type="chain" id="PRO_5005844890" evidence="7">
    <location>
        <begin position="19"/>
        <end position="278"/>
    </location>
</feature>
<gene>
    <name evidence="9" type="ORF">WN51_11857</name>
</gene>
<organism evidence="9 10">
    <name type="scientific">Melipona quadrifasciata</name>
    <dbReference type="NCBI Taxonomy" id="166423"/>
    <lineage>
        <taxon>Eukaryota</taxon>
        <taxon>Metazoa</taxon>
        <taxon>Ecdysozoa</taxon>
        <taxon>Arthropoda</taxon>
        <taxon>Hexapoda</taxon>
        <taxon>Insecta</taxon>
        <taxon>Pterygota</taxon>
        <taxon>Neoptera</taxon>
        <taxon>Endopterygota</taxon>
        <taxon>Hymenoptera</taxon>
        <taxon>Apocrita</taxon>
        <taxon>Aculeata</taxon>
        <taxon>Apoidea</taxon>
        <taxon>Anthophila</taxon>
        <taxon>Apidae</taxon>
        <taxon>Melipona</taxon>
    </lineage>
</organism>
<evidence type="ECO:0000256" key="3">
    <source>
        <dbReference type="ARBA" id="ARBA00023125"/>
    </source>
</evidence>
<evidence type="ECO:0000313" key="10">
    <source>
        <dbReference type="Proteomes" id="UP000053105"/>
    </source>
</evidence>
<dbReference type="InterPro" id="IPR001610">
    <property type="entry name" value="PAC"/>
</dbReference>
<evidence type="ECO:0000256" key="4">
    <source>
        <dbReference type="ARBA" id="ARBA00023159"/>
    </source>
</evidence>
<dbReference type="Proteomes" id="UP000053105">
    <property type="component" value="Unassembled WGS sequence"/>
</dbReference>
<dbReference type="InterPro" id="IPR013655">
    <property type="entry name" value="PAS_fold_3"/>
</dbReference>
<dbReference type="CDD" id="cd00130">
    <property type="entry name" value="PAS"/>
    <property type="match status" value="1"/>
</dbReference>
<name>A0A0N0BHK8_9HYME</name>
<keyword evidence="4" id="KW-0010">Activator</keyword>
<dbReference type="OrthoDB" id="6099906at2759"/>
<evidence type="ECO:0000256" key="6">
    <source>
        <dbReference type="ARBA" id="ARBA00023242"/>
    </source>
</evidence>
<comment type="subcellular location">
    <subcellularLocation>
        <location evidence="1">Nucleus</location>
    </subcellularLocation>
</comment>
<keyword evidence="3" id="KW-0238">DNA-binding</keyword>
<dbReference type="GO" id="GO:0006805">
    <property type="term" value="P:xenobiotic metabolic process"/>
    <property type="evidence" value="ECO:0007669"/>
    <property type="project" value="InterPro"/>
</dbReference>
<dbReference type="GO" id="GO:0004879">
    <property type="term" value="F:nuclear receptor activity"/>
    <property type="evidence" value="ECO:0007669"/>
    <property type="project" value="TreeGrafter"/>
</dbReference>
<dbReference type="InterPro" id="IPR035965">
    <property type="entry name" value="PAS-like_dom_sf"/>
</dbReference>
<feature type="signal peptide" evidence="7">
    <location>
        <begin position="1"/>
        <end position="18"/>
    </location>
</feature>
<dbReference type="SUPFAM" id="SSF55785">
    <property type="entry name" value="PYP-like sensor domain (PAS domain)"/>
    <property type="match status" value="1"/>
</dbReference>
<dbReference type="Gene3D" id="3.30.450.20">
    <property type="entry name" value="PAS domain"/>
    <property type="match status" value="3"/>
</dbReference>
<dbReference type="GO" id="GO:0034751">
    <property type="term" value="C:aryl hydrocarbon receptor complex"/>
    <property type="evidence" value="ECO:0007669"/>
    <property type="project" value="TreeGrafter"/>
</dbReference>
<feature type="domain" description="PAS fold-3" evidence="8">
    <location>
        <begin position="171"/>
        <end position="255"/>
    </location>
</feature>
<accession>A0A0N0BHK8</accession>
<dbReference type="STRING" id="166423.A0A0N0BHK8"/>
<keyword evidence="10" id="KW-1185">Reference proteome</keyword>
<dbReference type="Pfam" id="PF08447">
    <property type="entry name" value="PAS_3"/>
    <property type="match status" value="1"/>
</dbReference>
<keyword evidence="2" id="KW-0805">Transcription regulation</keyword>
<keyword evidence="7" id="KW-0732">Signal</keyword>
<dbReference type="SMART" id="SM00086">
    <property type="entry name" value="PAC"/>
    <property type="match status" value="1"/>
</dbReference>
<proteinExistence type="predicted"/>
<evidence type="ECO:0000259" key="8">
    <source>
        <dbReference type="Pfam" id="PF08447"/>
    </source>
</evidence>
<dbReference type="GO" id="GO:0005634">
    <property type="term" value="C:nucleus"/>
    <property type="evidence" value="ECO:0007669"/>
    <property type="project" value="UniProtKB-SubCell"/>
</dbReference>
<dbReference type="InterPro" id="IPR039091">
    <property type="entry name" value="AHR/AHRR"/>
</dbReference>
<reference evidence="9 10" key="1">
    <citation type="submission" date="2015-07" db="EMBL/GenBank/DDBJ databases">
        <title>The genome of Melipona quadrifasciata.</title>
        <authorList>
            <person name="Pan H."/>
            <person name="Kapheim K."/>
        </authorList>
    </citation>
    <scope>NUCLEOTIDE SEQUENCE [LARGE SCALE GENOMIC DNA]</scope>
    <source>
        <strain evidence="9">0111107301</strain>
        <tissue evidence="9">Whole body</tissue>
    </source>
</reference>
<protein>
    <submittedName>
        <fullName evidence="9">Aryl hydrocarbon receptor</fullName>
    </submittedName>
</protein>
<keyword evidence="9" id="KW-0675">Receptor</keyword>
<evidence type="ECO:0000256" key="2">
    <source>
        <dbReference type="ARBA" id="ARBA00023015"/>
    </source>
</evidence>
<dbReference type="AlphaFoldDB" id="A0A0N0BHK8"/>
<keyword evidence="6" id="KW-0539">Nucleus</keyword>
<dbReference type="NCBIfam" id="TIGR00229">
    <property type="entry name" value="sensory_box"/>
    <property type="match status" value="1"/>
</dbReference>
<dbReference type="PANTHER" id="PTHR10649">
    <property type="entry name" value="ARYL HYDROCARBON RECEPTOR"/>
    <property type="match status" value="1"/>
</dbReference>
<evidence type="ECO:0000256" key="7">
    <source>
        <dbReference type="SAM" id="SignalP"/>
    </source>
</evidence>
<evidence type="ECO:0000313" key="9">
    <source>
        <dbReference type="EMBL" id="KOX76141.1"/>
    </source>
</evidence>
<keyword evidence="5" id="KW-0804">Transcription</keyword>
<evidence type="ECO:0000256" key="1">
    <source>
        <dbReference type="ARBA" id="ARBA00004123"/>
    </source>
</evidence>